<name>F2U836_SALR5</name>
<keyword evidence="7" id="KW-0206">Cytoskeleton</keyword>
<keyword evidence="15" id="KW-1185">Reference proteome</keyword>
<dbReference type="STRING" id="946362.F2U836"/>
<protein>
    <recommendedName>
        <fullName evidence="10">Dynein axonemal intermediate chain 4</fullName>
    </recommendedName>
    <alternativeName>
        <fullName evidence="11">WD repeat-containing protein 78</fullName>
    </alternativeName>
</protein>
<dbReference type="GO" id="GO:0120293">
    <property type="term" value="C:dynein axonemal particle"/>
    <property type="evidence" value="ECO:0007669"/>
    <property type="project" value="UniProtKB-SubCell"/>
</dbReference>
<dbReference type="GO" id="GO:0045504">
    <property type="term" value="F:dynein heavy chain binding"/>
    <property type="evidence" value="ECO:0007669"/>
    <property type="project" value="TreeGrafter"/>
</dbReference>
<dbReference type="Proteomes" id="UP000007799">
    <property type="component" value="Unassembled WGS sequence"/>
</dbReference>
<dbReference type="PANTHER" id="PTHR12442">
    <property type="entry name" value="DYNEIN INTERMEDIATE CHAIN"/>
    <property type="match status" value="1"/>
</dbReference>
<dbReference type="Pfam" id="PF00400">
    <property type="entry name" value="WD40"/>
    <property type="match status" value="1"/>
</dbReference>
<sequence>MHPHSSNGSSASSRNTSAFGRKGSRGYSRGTSSNNTRKDKHALQYLDESGHDVTPRSLLEPHRRKTIEDVRVERTNFMDTMAMPKEMSWGSRMMSSAEGSMAMSLPHFSYMGASTRSTTSDSSQRRESAFDVDEIDDTIIQPADVAMPKEEEEELTDADLNKMVYIKLEETDTISLLDVPPTWIPDDDEAVHEEIKKENDAYEALLEKKQTIPDDFTDRFTQTTVFLQKEQAMQTAPRSVASADCQVSIADIHDCFDALTKLRSKVRGKNSFANMASKVIAREKGPVIALQDPRTLLKQHHIPLGFGVSEVVEEEEETVAAPEEQWEKAKESVSVKRHLQLLERLIEHDTFAPQQALIKQDDVFGLTDDPSSRSPLRHAWTYACDTTKNMVVTCCAWNKANPDIVAVGYGRTALPSPDEPGMLCCWSIKQPQYPHRIYTTPSTVMAVDFSREHPQMLAVGMASGTIAIYDVYKDQPEPLLDTTPNDTASKHTHAVWDIQFVSLVGKQGADDREEMLVSGSSDGLVLQWHLHKGLDSSALVKVKRVASQSKAHHGNSKTAFIARQAGVMSMAFSPTDASLYLVGTEDGNIHKCSTSYSDTYLESFFGHTASVYRLQYSPVDTTRLLSCSADWSLKLWDGDSGNVVQTLQCTTSAVRDACWSHHRRDVLASISDDKLFLWNLADLEQDPVFSCQPHKGAQLSCVLFNPQREYLVVGDTAGNLHVYSIHLKTQKQAEEAAAQENSNNANDTEEQQQQQSSSGSGSDVTSTRPTTSATTATAATDNRDKAPSPTASMQADPDEGDGRVSTRATTAASATRATTAASSTKAPLPTVRTSRPSESS</sequence>
<evidence type="ECO:0000256" key="10">
    <source>
        <dbReference type="ARBA" id="ARBA00040002"/>
    </source>
</evidence>
<dbReference type="SUPFAM" id="SSF50978">
    <property type="entry name" value="WD40 repeat-like"/>
    <property type="match status" value="1"/>
</dbReference>
<evidence type="ECO:0000256" key="4">
    <source>
        <dbReference type="ARBA" id="ARBA00022737"/>
    </source>
</evidence>
<feature type="region of interest" description="Disordered" evidence="13">
    <location>
        <begin position="1"/>
        <end position="67"/>
    </location>
</feature>
<dbReference type="AlphaFoldDB" id="F2U836"/>
<proteinExistence type="predicted"/>
<evidence type="ECO:0000256" key="8">
    <source>
        <dbReference type="ARBA" id="ARBA00023273"/>
    </source>
</evidence>
<dbReference type="KEGG" id="sre:PTSG_04673"/>
<evidence type="ECO:0000256" key="3">
    <source>
        <dbReference type="ARBA" id="ARBA00022574"/>
    </source>
</evidence>
<evidence type="ECO:0000256" key="11">
    <source>
        <dbReference type="ARBA" id="ARBA00041557"/>
    </source>
</evidence>
<keyword evidence="6" id="KW-0969">Cilium</keyword>
<keyword evidence="2" id="KW-0963">Cytoplasm</keyword>
<accession>F2U836</accession>
<dbReference type="Gene3D" id="2.130.10.10">
    <property type="entry name" value="YVTN repeat-like/Quinoprotein amine dehydrogenase"/>
    <property type="match status" value="2"/>
</dbReference>
<feature type="compositionally biased region" description="Low complexity" evidence="13">
    <location>
        <begin position="1"/>
        <end position="18"/>
    </location>
</feature>
<evidence type="ECO:0000256" key="2">
    <source>
        <dbReference type="ARBA" id="ARBA00022490"/>
    </source>
</evidence>
<dbReference type="PROSITE" id="PS50294">
    <property type="entry name" value="WD_REPEATS_REGION"/>
    <property type="match status" value="1"/>
</dbReference>
<dbReference type="OMA" id="WSHERAT"/>
<dbReference type="InterPro" id="IPR001680">
    <property type="entry name" value="WD40_rpt"/>
</dbReference>
<dbReference type="OrthoDB" id="10259804at2759"/>
<keyword evidence="4" id="KW-0677">Repeat</keyword>
<evidence type="ECO:0000256" key="5">
    <source>
        <dbReference type="ARBA" id="ARBA00022846"/>
    </source>
</evidence>
<evidence type="ECO:0000256" key="7">
    <source>
        <dbReference type="ARBA" id="ARBA00023212"/>
    </source>
</evidence>
<dbReference type="InterPro" id="IPR036322">
    <property type="entry name" value="WD40_repeat_dom_sf"/>
</dbReference>
<comment type="subcellular location">
    <subcellularLocation>
        <location evidence="1">Cytoplasm</location>
        <location evidence="1">Cytoskeleton</location>
        <location evidence="1">Flagellum axoneme</location>
    </subcellularLocation>
    <subcellularLocation>
        <location evidence="9">Dynein axonemal particle</location>
    </subcellularLocation>
</comment>
<feature type="compositionally biased region" description="Low complexity" evidence="13">
    <location>
        <begin position="805"/>
        <end position="824"/>
    </location>
</feature>
<evidence type="ECO:0000313" key="14">
    <source>
        <dbReference type="EMBL" id="EGD72941.1"/>
    </source>
</evidence>
<feature type="compositionally biased region" description="Low complexity" evidence="13">
    <location>
        <begin position="735"/>
        <end position="780"/>
    </location>
</feature>
<evidence type="ECO:0000313" key="15">
    <source>
        <dbReference type="Proteomes" id="UP000007799"/>
    </source>
</evidence>
<dbReference type="PANTHER" id="PTHR12442:SF12">
    <property type="entry name" value="DYNEIN AXONEMAL INTERMEDIATE CHAIN 4"/>
    <property type="match status" value="1"/>
</dbReference>
<dbReference type="GO" id="GO:0045503">
    <property type="term" value="F:dynein light chain binding"/>
    <property type="evidence" value="ECO:0007669"/>
    <property type="project" value="TreeGrafter"/>
</dbReference>
<keyword evidence="5" id="KW-0282">Flagellum</keyword>
<feature type="repeat" description="WD" evidence="12">
    <location>
        <begin position="604"/>
        <end position="646"/>
    </location>
</feature>
<keyword evidence="8" id="KW-0966">Cell projection</keyword>
<feature type="region of interest" description="Disordered" evidence="13">
    <location>
        <begin position="733"/>
        <end position="840"/>
    </location>
</feature>
<dbReference type="GO" id="GO:0005858">
    <property type="term" value="C:axonemal dynein complex"/>
    <property type="evidence" value="ECO:0007669"/>
    <property type="project" value="TreeGrafter"/>
</dbReference>
<keyword evidence="3 12" id="KW-0853">WD repeat</keyword>
<reference evidence="14" key="1">
    <citation type="submission" date="2009-08" db="EMBL/GenBank/DDBJ databases">
        <title>Annotation of Salpingoeca rosetta.</title>
        <authorList>
            <consortium name="The Broad Institute Genome Sequencing Platform"/>
            <person name="Russ C."/>
            <person name="Cuomo C."/>
            <person name="Burger G."/>
            <person name="Gray M.W."/>
            <person name="Holland P.W.H."/>
            <person name="King N."/>
            <person name="Lang F.B.F."/>
            <person name="Roger A.J."/>
            <person name="Ruiz-Trillo I."/>
            <person name="Young S.K."/>
            <person name="Zeng Q."/>
            <person name="Gargeya S."/>
            <person name="Alvarado L."/>
            <person name="Berlin A."/>
            <person name="Chapman S.B."/>
            <person name="Chen Z."/>
            <person name="Freedman E."/>
            <person name="Gellesch M."/>
            <person name="Goldberg J."/>
            <person name="Griggs A."/>
            <person name="Gujja S."/>
            <person name="Heilman E."/>
            <person name="Heiman D."/>
            <person name="Howarth C."/>
            <person name="Mehta T."/>
            <person name="Neiman D."/>
            <person name="Pearson M."/>
            <person name="Roberts A."/>
            <person name="Saif S."/>
            <person name="Shea T."/>
            <person name="Shenoy N."/>
            <person name="Sisk P."/>
            <person name="Stolte C."/>
            <person name="Sykes S."/>
            <person name="White J."/>
            <person name="Yandava C."/>
            <person name="Haas B."/>
            <person name="Nusbaum C."/>
            <person name="Birren B."/>
        </authorList>
    </citation>
    <scope>NUCLEOTIDE SEQUENCE [LARGE SCALE GENOMIC DNA]</scope>
    <source>
        <strain evidence="14">ATCC 50818</strain>
    </source>
</reference>
<dbReference type="FunCoup" id="F2U836">
    <property type="interactions" value="139"/>
</dbReference>
<gene>
    <name evidence="14" type="ORF">PTSG_04673</name>
</gene>
<dbReference type="GO" id="GO:0003341">
    <property type="term" value="P:cilium movement"/>
    <property type="evidence" value="ECO:0007669"/>
    <property type="project" value="TreeGrafter"/>
</dbReference>
<dbReference type="PROSITE" id="PS50082">
    <property type="entry name" value="WD_REPEATS_2"/>
    <property type="match status" value="1"/>
</dbReference>
<dbReference type="eggNOG" id="KOG1587">
    <property type="taxonomic scope" value="Eukaryota"/>
</dbReference>
<evidence type="ECO:0000256" key="13">
    <source>
        <dbReference type="SAM" id="MobiDB-lite"/>
    </source>
</evidence>
<feature type="compositionally biased region" description="Polar residues" evidence="13">
    <location>
        <begin position="831"/>
        <end position="840"/>
    </location>
</feature>
<dbReference type="SMART" id="SM00320">
    <property type="entry name" value="WD40"/>
    <property type="match status" value="6"/>
</dbReference>
<evidence type="ECO:0000256" key="12">
    <source>
        <dbReference type="PROSITE-ProRule" id="PRU00221"/>
    </source>
</evidence>
<dbReference type="EMBL" id="GL832964">
    <property type="protein sequence ID" value="EGD72941.1"/>
    <property type="molecule type" value="Genomic_DNA"/>
</dbReference>
<dbReference type="InterPro" id="IPR015943">
    <property type="entry name" value="WD40/YVTN_repeat-like_dom_sf"/>
</dbReference>
<evidence type="ECO:0000256" key="6">
    <source>
        <dbReference type="ARBA" id="ARBA00023069"/>
    </source>
</evidence>
<evidence type="ECO:0000256" key="9">
    <source>
        <dbReference type="ARBA" id="ARBA00024190"/>
    </source>
</evidence>
<evidence type="ECO:0000256" key="1">
    <source>
        <dbReference type="ARBA" id="ARBA00004611"/>
    </source>
</evidence>
<dbReference type="GeneID" id="16075345"/>
<organism evidence="15">
    <name type="scientific">Salpingoeca rosetta (strain ATCC 50818 / BSB-021)</name>
    <dbReference type="NCBI Taxonomy" id="946362"/>
    <lineage>
        <taxon>Eukaryota</taxon>
        <taxon>Choanoflagellata</taxon>
        <taxon>Craspedida</taxon>
        <taxon>Salpingoecidae</taxon>
        <taxon>Salpingoeca</taxon>
    </lineage>
</organism>
<dbReference type="RefSeq" id="XP_004994763.1">
    <property type="nucleotide sequence ID" value="XM_004994706.1"/>
</dbReference>
<dbReference type="InterPro" id="IPR050687">
    <property type="entry name" value="Dynein_IC"/>
</dbReference>
<dbReference type="InParanoid" id="F2U836"/>